<reference evidence="3 4" key="1">
    <citation type="journal article" date="2016" name="Front. Microbiol.">
        <title>Comparative Genomics Analysis of Streptomyces Species Reveals Their Adaptation to the Marine Environment and Their Diversity at the Genomic Level.</title>
        <authorList>
            <person name="Tian X."/>
            <person name="Zhang Z."/>
            <person name="Yang T."/>
            <person name="Chen M."/>
            <person name="Li J."/>
            <person name="Chen F."/>
            <person name="Yang J."/>
            <person name="Li W."/>
            <person name="Zhang B."/>
            <person name="Zhang Z."/>
            <person name="Wu J."/>
            <person name="Zhang C."/>
            <person name="Long L."/>
            <person name="Xiao J."/>
        </authorList>
    </citation>
    <scope>NUCLEOTIDE SEQUENCE [LARGE SCALE GENOMIC DNA]</scope>
    <source>
        <strain evidence="3 4">SCSIO 02100</strain>
    </source>
</reference>
<keyword evidence="2" id="KW-0472">Membrane</keyword>
<dbReference type="Proteomes" id="UP000176101">
    <property type="component" value="Unassembled WGS sequence"/>
</dbReference>
<dbReference type="STRING" id="1075402.AN216_10885"/>
<name>A0A1E7KHX3_9ACTN</name>
<dbReference type="RefSeq" id="WP_070196442.1">
    <property type="nucleotide sequence ID" value="NZ_LJGU01000118.1"/>
</dbReference>
<sequence>MTDRRREAAHSEPQPEDNPFAPPPRDRPDRPWQPRRRADSQDTSGGGAKADGDSDGGDSGRGQGGRGGNGQGEDGADERPGRWGGKWSPRQPSRGSGGFGTQNSSGQEPGQGDQGRGGLRWDPSDRRQRHARYALHAGIWGLFFALFSLSEIALLLGALSVYWGVSGLRDPSGTKSGRRRGAAASASAEDVAGTDRPATPAPSSGSMPPVVGSPSQQAKARMTAATSGLIAGALALAVVAGGFTLKLVYSDYYSCKQDSLTQAAGEHCEDLVPKEIRPLLDEG</sequence>
<dbReference type="OrthoDB" id="4337297at2"/>
<evidence type="ECO:0000256" key="2">
    <source>
        <dbReference type="SAM" id="Phobius"/>
    </source>
</evidence>
<evidence type="ECO:0008006" key="5">
    <source>
        <dbReference type="Google" id="ProtNLM"/>
    </source>
</evidence>
<proteinExistence type="predicted"/>
<dbReference type="AlphaFoldDB" id="A0A1E7KHX3"/>
<evidence type="ECO:0000313" key="3">
    <source>
        <dbReference type="EMBL" id="OEV03562.1"/>
    </source>
</evidence>
<gene>
    <name evidence="3" type="ORF">AN216_10885</name>
</gene>
<feature type="compositionally biased region" description="Gly residues" evidence="1">
    <location>
        <begin position="57"/>
        <end position="73"/>
    </location>
</feature>
<dbReference type="PATRIC" id="fig|1075402.3.peg.3003"/>
<feature type="transmembrane region" description="Helical" evidence="2">
    <location>
        <begin position="133"/>
        <end position="163"/>
    </location>
</feature>
<organism evidence="3 4">
    <name type="scientific">Streptomyces oceani</name>
    <dbReference type="NCBI Taxonomy" id="1075402"/>
    <lineage>
        <taxon>Bacteria</taxon>
        <taxon>Bacillati</taxon>
        <taxon>Actinomycetota</taxon>
        <taxon>Actinomycetes</taxon>
        <taxon>Kitasatosporales</taxon>
        <taxon>Streptomycetaceae</taxon>
        <taxon>Streptomyces</taxon>
    </lineage>
</organism>
<accession>A0A1E7KHX3</accession>
<feature type="region of interest" description="Disordered" evidence="1">
    <location>
        <begin position="1"/>
        <end position="123"/>
    </location>
</feature>
<comment type="caution">
    <text evidence="3">The sequence shown here is derived from an EMBL/GenBank/DDBJ whole genome shotgun (WGS) entry which is preliminary data.</text>
</comment>
<feature type="compositionally biased region" description="Basic and acidic residues" evidence="1">
    <location>
        <begin position="1"/>
        <end position="10"/>
    </location>
</feature>
<evidence type="ECO:0000256" key="1">
    <source>
        <dbReference type="SAM" id="MobiDB-lite"/>
    </source>
</evidence>
<feature type="compositionally biased region" description="Low complexity" evidence="1">
    <location>
        <begin position="201"/>
        <end position="215"/>
    </location>
</feature>
<feature type="transmembrane region" description="Helical" evidence="2">
    <location>
        <begin position="229"/>
        <end position="249"/>
    </location>
</feature>
<feature type="compositionally biased region" description="Basic and acidic residues" evidence="1">
    <location>
        <begin position="24"/>
        <end position="40"/>
    </location>
</feature>
<keyword evidence="4" id="KW-1185">Reference proteome</keyword>
<dbReference type="EMBL" id="LJGU01000118">
    <property type="protein sequence ID" value="OEV03562.1"/>
    <property type="molecule type" value="Genomic_DNA"/>
</dbReference>
<protein>
    <recommendedName>
        <fullName evidence="5">Integral membrane protein</fullName>
    </recommendedName>
</protein>
<keyword evidence="2" id="KW-0812">Transmembrane</keyword>
<feature type="region of interest" description="Disordered" evidence="1">
    <location>
        <begin position="170"/>
        <end position="216"/>
    </location>
</feature>
<keyword evidence="2" id="KW-1133">Transmembrane helix</keyword>
<evidence type="ECO:0000313" key="4">
    <source>
        <dbReference type="Proteomes" id="UP000176101"/>
    </source>
</evidence>